<reference evidence="1 2" key="1">
    <citation type="submission" date="2014-08" db="EMBL/GenBank/DDBJ databases">
        <authorList>
            <person name="den Bakker H.C."/>
        </authorList>
    </citation>
    <scope>NUCLEOTIDE SEQUENCE [LARGE SCALE GENOMIC DNA]</scope>
    <source>
        <strain evidence="1 2">DSM 18334</strain>
    </source>
</reference>
<accession>A0A098MA28</accession>
<gene>
    <name evidence="1" type="ORF">PWYN_08680</name>
</gene>
<organism evidence="1 2">
    <name type="scientific">Paenibacillus wynnii</name>
    <dbReference type="NCBI Taxonomy" id="268407"/>
    <lineage>
        <taxon>Bacteria</taxon>
        <taxon>Bacillati</taxon>
        <taxon>Bacillota</taxon>
        <taxon>Bacilli</taxon>
        <taxon>Bacillales</taxon>
        <taxon>Paenibacillaceae</taxon>
        <taxon>Paenibacillus</taxon>
    </lineage>
</organism>
<evidence type="ECO:0000313" key="1">
    <source>
        <dbReference type="EMBL" id="KGE19405.1"/>
    </source>
</evidence>
<sequence>MKKIGVLLVGIVIGAGLTLSPQIYGAGAKLLGAKVDKTLEIKLNGTSIGQGAVIDGTSYLPVRAAANALGLEVSVDSKQVNLEGKLKRRK</sequence>
<dbReference type="RefSeq" id="WP_036650329.1">
    <property type="nucleotide sequence ID" value="NZ_JQCR01000002.1"/>
</dbReference>
<dbReference type="EMBL" id="JQCR01000002">
    <property type="protein sequence ID" value="KGE19405.1"/>
    <property type="molecule type" value="Genomic_DNA"/>
</dbReference>
<evidence type="ECO:0000313" key="2">
    <source>
        <dbReference type="Proteomes" id="UP000029734"/>
    </source>
</evidence>
<proteinExistence type="predicted"/>
<evidence type="ECO:0008006" key="3">
    <source>
        <dbReference type="Google" id="ProtNLM"/>
    </source>
</evidence>
<protein>
    <recommendedName>
        <fullName evidence="3">Copper amine oxidase-like N-terminal domain-containing protein</fullName>
    </recommendedName>
</protein>
<dbReference type="Proteomes" id="UP000029734">
    <property type="component" value="Unassembled WGS sequence"/>
</dbReference>
<dbReference type="AlphaFoldDB" id="A0A098MA28"/>
<reference evidence="1 2" key="2">
    <citation type="submission" date="2014-10" db="EMBL/GenBank/DDBJ databases">
        <title>Comparative genomics of the Paenibacillus odorifer group.</title>
        <authorList>
            <person name="Tsai Y.-C."/>
            <person name="Martin N."/>
            <person name="Korlach J."/>
            <person name="Wiedmann M."/>
        </authorList>
    </citation>
    <scope>NUCLEOTIDE SEQUENCE [LARGE SCALE GENOMIC DNA]</scope>
    <source>
        <strain evidence="1 2">DSM 18334</strain>
    </source>
</reference>
<keyword evidence="2" id="KW-1185">Reference proteome</keyword>
<dbReference type="OrthoDB" id="2625533at2"/>
<comment type="caution">
    <text evidence="1">The sequence shown here is derived from an EMBL/GenBank/DDBJ whole genome shotgun (WGS) entry which is preliminary data.</text>
</comment>
<name>A0A098MA28_9BACL</name>